<feature type="non-terminal residue" evidence="4">
    <location>
        <position position="734"/>
    </location>
</feature>
<keyword evidence="5" id="KW-1185">Reference proteome</keyword>
<dbReference type="Pfam" id="PF13087">
    <property type="entry name" value="AAA_12"/>
    <property type="match status" value="1"/>
</dbReference>
<keyword evidence="1" id="KW-0347">Helicase</keyword>
<keyword evidence="1" id="KW-0547">Nucleotide-binding</keyword>
<evidence type="ECO:0000256" key="1">
    <source>
        <dbReference type="ARBA" id="ARBA00022806"/>
    </source>
</evidence>
<dbReference type="InterPro" id="IPR045055">
    <property type="entry name" value="DNA2/NAM7-like"/>
</dbReference>
<comment type="caution">
    <text evidence="4">The sequence shown here is derived from an EMBL/GenBank/DDBJ whole genome shotgun (WGS) entry which is preliminary data.</text>
</comment>
<dbReference type="InterPro" id="IPR047187">
    <property type="entry name" value="SF1_C_Upf1"/>
</dbReference>
<protein>
    <submittedName>
        <fullName evidence="4">P-loop containing nucleoside triphosphate hydrolase protein</fullName>
    </submittedName>
</protein>
<dbReference type="InterPro" id="IPR041677">
    <property type="entry name" value="DNA2/NAM7_AAA_11"/>
</dbReference>
<organism evidence="4 5">
    <name type="scientific">Bombardia bombarda</name>
    <dbReference type="NCBI Taxonomy" id="252184"/>
    <lineage>
        <taxon>Eukaryota</taxon>
        <taxon>Fungi</taxon>
        <taxon>Dikarya</taxon>
        <taxon>Ascomycota</taxon>
        <taxon>Pezizomycotina</taxon>
        <taxon>Sordariomycetes</taxon>
        <taxon>Sordariomycetidae</taxon>
        <taxon>Sordariales</taxon>
        <taxon>Lasiosphaeriaceae</taxon>
        <taxon>Bombardia</taxon>
    </lineage>
</organism>
<dbReference type="GO" id="GO:0035194">
    <property type="term" value="P:regulatory ncRNA-mediated post-transcriptional gene silencing"/>
    <property type="evidence" value="ECO:0007669"/>
    <property type="project" value="TreeGrafter"/>
</dbReference>
<reference evidence="4" key="1">
    <citation type="submission" date="2023-06" db="EMBL/GenBank/DDBJ databases">
        <title>Genome-scale phylogeny and comparative genomics of the fungal order Sordariales.</title>
        <authorList>
            <consortium name="Lawrence Berkeley National Laboratory"/>
            <person name="Hensen N."/>
            <person name="Bonometti L."/>
            <person name="Westerberg I."/>
            <person name="Brannstrom I.O."/>
            <person name="Guillou S."/>
            <person name="Cros-Aarteil S."/>
            <person name="Calhoun S."/>
            <person name="Haridas S."/>
            <person name="Kuo A."/>
            <person name="Mondo S."/>
            <person name="Pangilinan J."/>
            <person name="Riley R."/>
            <person name="LaButti K."/>
            <person name="Andreopoulos B."/>
            <person name="Lipzen A."/>
            <person name="Chen C."/>
            <person name="Yanf M."/>
            <person name="Daum C."/>
            <person name="Ng V."/>
            <person name="Clum A."/>
            <person name="Steindorff A."/>
            <person name="Ohm R."/>
            <person name="Martin F."/>
            <person name="Silar P."/>
            <person name="Natvig D."/>
            <person name="Lalanne C."/>
            <person name="Gautier V."/>
            <person name="Ament-velasquez S.L."/>
            <person name="Kruys A."/>
            <person name="Hutchinson M.I."/>
            <person name="Powell A.J."/>
            <person name="Barry K."/>
            <person name="Miller A.N."/>
            <person name="Grigoriev I.V."/>
            <person name="Debuchy R."/>
            <person name="Gladieux P."/>
            <person name="Thoren M.H."/>
            <person name="Johannesson H."/>
        </authorList>
    </citation>
    <scope>NUCLEOTIDE SEQUENCE</scope>
    <source>
        <strain evidence="4">SMH3391-2</strain>
    </source>
</reference>
<dbReference type="CDD" id="cd18808">
    <property type="entry name" value="SF1_C_Upf1"/>
    <property type="match status" value="1"/>
</dbReference>
<keyword evidence="1" id="KW-0067">ATP-binding</keyword>
<dbReference type="Proteomes" id="UP001174934">
    <property type="component" value="Unassembled WGS sequence"/>
</dbReference>
<dbReference type="InterPro" id="IPR027417">
    <property type="entry name" value="P-loop_NTPase"/>
</dbReference>
<dbReference type="EMBL" id="JAULSR010000012">
    <property type="protein sequence ID" value="KAK0609655.1"/>
    <property type="molecule type" value="Genomic_DNA"/>
</dbReference>
<sequence>FSQYASEALCASLLPKVPDPDEARVLSPSEIQLSPRQYERYFRFHLEAEISHQEQENASYSLYGHEGVMKLLSDKQAEVTIEVPGLREYSPYVEDDDLVQLRQIRYDGATGLIPSVNTAFYSPYPPPFYPSGPWTEIIYNARVSAVLRPVEKLVLRVDGMTLQGTEVLLNHPPNQPLTSEHKLKLNIQFPVPRERYYPMEHVLPQIQASLSQALNATYREDPVEDEEGSSRGSSASEYWIQSMLFPTEADCDVQADMQLGLFARPSFDSALNIEQRVAVENICSQNYGVVPYLISGPPGTGKTKTLIETALQLINNVDNVSHILICAPSDPASDTLADRLRPLLKPHELLRLNRPTRGFTEVADALLPYCYVSNDMFSLPPFHQLMAYKIVVTSCRDASLLMYTRVTNSDLYTVQQNLHRTIHPTDRAPSSKARLHWNALLIDEAAQSTEPESLVPLYVVAPPSESHSLLFTPLVVMAGDEHQLTPRTSSPHTPLKRSLFARLFARPVYADHPLARRLNKSNPNLPPSPPPTLQAAMLPILRPAFTNLVSNYRSHPAILAVPSHLFYHDTLLPAAHPPSANRLASWSGWRGRRGWPVLYHNNPSPDELEADNGGWYNPGEAVLACTYARRLVDSGLVGAEEVCIMSPFKAQVRRLRKLARSGKYGDLWGVNIGPTEAFQGLEHGVVVLCVTRARRRFVRRDLELGWGVVGGGGEMESKMNVALTRARFGLVVVG</sequence>
<evidence type="ECO:0000259" key="2">
    <source>
        <dbReference type="Pfam" id="PF13086"/>
    </source>
</evidence>
<evidence type="ECO:0000313" key="5">
    <source>
        <dbReference type="Proteomes" id="UP001174934"/>
    </source>
</evidence>
<name>A0AA39WBD7_9PEZI</name>
<feature type="domain" description="DNA2/NAM7 helicase helicase" evidence="2">
    <location>
        <begin position="271"/>
        <end position="342"/>
    </location>
</feature>
<dbReference type="AlphaFoldDB" id="A0AA39WBD7"/>
<evidence type="ECO:0000259" key="3">
    <source>
        <dbReference type="Pfam" id="PF13087"/>
    </source>
</evidence>
<dbReference type="SUPFAM" id="SSF52540">
    <property type="entry name" value="P-loop containing nucleoside triphosphate hydrolases"/>
    <property type="match status" value="1"/>
</dbReference>
<dbReference type="Gene3D" id="3.40.50.300">
    <property type="entry name" value="P-loop containing nucleotide triphosphate hydrolases"/>
    <property type="match status" value="2"/>
</dbReference>
<dbReference type="InterPro" id="IPR041679">
    <property type="entry name" value="DNA2/NAM7-like_C"/>
</dbReference>
<dbReference type="GO" id="GO:0016787">
    <property type="term" value="F:hydrolase activity"/>
    <property type="evidence" value="ECO:0007669"/>
    <property type="project" value="UniProtKB-KW"/>
</dbReference>
<dbReference type="GO" id="GO:0005829">
    <property type="term" value="C:cytosol"/>
    <property type="evidence" value="ECO:0007669"/>
    <property type="project" value="TreeGrafter"/>
</dbReference>
<keyword evidence="4" id="KW-0378">Hydrolase</keyword>
<proteinExistence type="predicted"/>
<feature type="domain" description="DNA2/NAM7 helicase-like C-terminal" evidence="3">
    <location>
        <begin position="545"/>
        <end position="734"/>
    </location>
</feature>
<accession>A0AA39WBD7</accession>
<dbReference type="GO" id="GO:0004386">
    <property type="term" value="F:helicase activity"/>
    <property type="evidence" value="ECO:0007669"/>
    <property type="project" value="InterPro"/>
</dbReference>
<dbReference type="PANTHER" id="PTHR10887">
    <property type="entry name" value="DNA2/NAM7 HELICASE FAMILY"/>
    <property type="match status" value="1"/>
</dbReference>
<gene>
    <name evidence="4" type="ORF">B0T17DRAFT_461636</name>
</gene>
<dbReference type="PANTHER" id="PTHR10887:SF322">
    <property type="entry name" value="HELICASE MOV-10"/>
    <property type="match status" value="1"/>
</dbReference>
<dbReference type="Pfam" id="PF13086">
    <property type="entry name" value="AAA_11"/>
    <property type="match status" value="1"/>
</dbReference>
<evidence type="ECO:0000313" key="4">
    <source>
        <dbReference type="EMBL" id="KAK0609655.1"/>
    </source>
</evidence>
<feature type="non-terminal residue" evidence="4">
    <location>
        <position position="1"/>
    </location>
</feature>